<dbReference type="Proteomes" id="UP000726105">
    <property type="component" value="Unassembled WGS sequence"/>
</dbReference>
<dbReference type="Gene3D" id="3.40.1190.20">
    <property type="match status" value="1"/>
</dbReference>
<organism evidence="4 5">
    <name type="scientific">Candidatus Phosphoribacter hodrii</name>
    <dbReference type="NCBI Taxonomy" id="2953743"/>
    <lineage>
        <taxon>Bacteria</taxon>
        <taxon>Bacillati</taxon>
        <taxon>Actinomycetota</taxon>
        <taxon>Actinomycetes</taxon>
        <taxon>Micrococcales</taxon>
        <taxon>Dermatophilaceae</taxon>
        <taxon>Candidatus Phosphoribacter</taxon>
    </lineage>
</organism>
<dbReference type="EMBL" id="JADJIB010000003">
    <property type="protein sequence ID" value="MBK7273281.1"/>
    <property type="molecule type" value="Genomic_DNA"/>
</dbReference>
<dbReference type="InterPro" id="IPR029056">
    <property type="entry name" value="Ribokinase-like"/>
</dbReference>
<evidence type="ECO:0000313" key="5">
    <source>
        <dbReference type="Proteomes" id="UP000726105"/>
    </source>
</evidence>
<dbReference type="AlphaFoldDB" id="A0A935M5G8"/>
<accession>A0A935M5G8</accession>
<dbReference type="GO" id="GO:0016301">
    <property type="term" value="F:kinase activity"/>
    <property type="evidence" value="ECO:0007669"/>
    <property type="project" value="UniProtKB-KW"/>
</dbReference>
<dbReference type="Pfam" id="PF00294">
    <property type="entry name" value="PfkB"/>
    <property type="match status" value="1"/>
</dbReference>
<keyword evidence="1" id="KW-0808">Transferase</keyword>
<proteinExistence type="predicted"/>
<evidence type="ECO:0000313" key="4">
    <source>
        <dbReference type="EMBL" id="MBK7273281.1"/>
    </source>
</evidence>
<dbReference type="PANTHER" id="PTHR10584">
    <property type="entry name" value="SUGAR KINASE"/>
    <property type="match status" value="1"/>
</dbReference>
<comment type="caution">
    <text evidence="4">The sequence shown here is derived from an EMBL/GenBank/DDBJ whole genome shotgun (WGS) entry which is preliminary data.</text>
</comment>
<evidence type="ECO:0000256" key="2">
    <source>
        <dbReference type="ARBA" id="ARBA00022777"/>
    </source>
</evidence>
<dbReference type="InterPro" id="IPR011611">
    <property type="entry name" value="PfkB_dom"/>
</dbReference>
<reference evidence="4 5" key="1">
    <citation type="submission" date="2020-10" db="EMBL/GenBank/DDBJ databases">
        <title>Connecting structure to function with the recovery of over 1000 high-quality activated sludge metagenome-assembled genomes encoding full-length rRNA genes using long-read sequencing.</title>
        <authorList>
            <person name="Singleton C.M."/>
            <person name="Petriglieri F."/>
            <person name="Kristensen J.M."/>
            <person name="Kirkegaard R.H."/>
            <person name="Michaelsen T.Y."/>
            <person name="Andersen M.H."/>
            <person name="Karst S.M."/>
            <person name="Dueholm M.S."/>
            <person name="Nielsen P.H."/>
            <person name="Albertsen M."/>
        </authorList>
    </citation>
    <scope>NUCLEOTIDE SEQUENCE [LARGE SCALE GENOMIC DNA]</scope>
    <source>
        <strain evidence="4">Ega_18-Q3-R5-49_MAXAC.001</strain>
    </source>
</reference>
<name>A0A935M5G8_9MICO</name>
<gene>
    <name evidence="4" type="ORF">IPI13_08955</name>
</gene>
<dbReference type="SUPFAM" id="SSF53613">
    <property type="entry name" value="Ribokinase-like"/>
    <property type="match status" value="1"/>
</dbReference>
<evidence type="ECO:0000259" key="3">
    <source>
        <dbReference type="Pfam" id="PF00294"/>
    </source>
</evidence>
<evidence type="ECO:0000256" key="1">
    <source>
        <dbReference type="ARBA" id="ARBA00022679"/>
    </source>
</evidence>
<keyword evidence="2 4" id="KW-0418">Kinase</keyword>
<sequence>MRTDHVAFDETLADSKTIILLVDGEHSVLIPALGLDAIELSDEAVAGLADARWVYTAMGDLRALRHAGAGAAEVIGRLRAAGTRLALDLDVASLIDGDGDGELVGLADLLFVNHHGFERFCAGRPAADVVAGLLAGNTAYLVVTRASQGCQVFHANGSVDVPGLDVEAIDVTGAGDTFGASFLHALNRTDDLALAASFANAAAARAVTATGARAGVASDAQVLEFMRHHGVCTPAHEAVFSTAPTE</sequence>
<protein>
    <submittedName>
        <fullName evidence="4">Carbohydrate kinase family protein</fullName>
    </submittedName>
</protein>
<feature type="domain" description="Carbohydrate kinase PfkB" evidence="3">
    <location>
        <begin position="102"/>
        <end position="215"/>
    </location>
</feature>
<dbReference type="PANTHER" id="PTHR10584:SF166">
    <property type="entry name" value="RIBOKINASE"/>
    <property type="match status" value="1"/>
</dbReference>